<feature type="transmembrane region" description="Helical" evidence="2">
    <location>
        <begin position="144"/>
        <end position="164"/>
    </location>
</feature>
<feature type="compositionally biased region" description="Basic and acidic residues" evidence="1">
    <location>
        <begin position="9"/>
        <end position="21"/>
    </location>
</feature>
<sequence length="166" mass="19099">MRPLSSRANGRESDGEWRDPQEPISPPQRPFSFRAEASFPDMRLDWETHPRRSEQSRVSFKAMMARTGFSLGGGEGGQRKVRRRVSTFWPADQGSLDTEDAFAFFPFLLLLLFFRLLLRMYMRTWCHIKIPGLAESHKVATHRLLFLFLSFPPFGVGTMAQGAMSR</sequence>
<protein>
    <submittedName>
        <fullName evidence="3">Uncharacterized protein</fullName>
    </submittedName>
</protein>
<keyword evidence="2" id="KW-0472">Membrane</keyword>
<feature type="region of interest" description="Disordered" evidence="1">
    <location>
        <begin position="1"/>
        <end position="32"/>
    </location>
</feature>
<evidence type="ECO:0000256" key="1">
    <source>
        <dbReference type="SAM" id="MobiDB-lite"/>
    </source>
</evidence>
<keyword evidence="2" id="KW-0812">Transmembrane</keyword>
<feature type="transmembrane region" description="Helical" evidence="2">
    <location>
        <begin position="101"/>
        <end position="118"/>
    </location>
</feature>
<evidence type="ECO:0000313" key="3">
    <source>
        <dbReference type="EMBL" id="KAH7329373.1"/>
    </source>
</evidence>
<dbReference type="AlphaFoldDB" id="A0A8K0T3V9"/>
<dbReference type="EMBL" id="JAGPNK010000001">
    <property type="protein sequence ID" value="KAH7329373.1"/>
    <property type="molecule type" value="Genomic_DNA"/>
</dbReference>
<gene>
    <name evidence="3" type="ORF">B0I35DRAFT_43523</name>
</gene>
<evidence type="ECO:0000256" key="2">
    <source>
        <dbReference type="SAM" id="Phobius"/>
    </source>
</evidence>
<name>A0A8K0T3V9_9HYPO</name>
<evidence type="ECO:0000313" key="4">
    <source>
        <dbReference type="Proteomes" id="UP000813444"/>
    </source>
</evidence>
<comment type="caution">
    <text evidence="3">The sequence shown here is derived from an EMBL/GenBank/DDBJ whole genome shotgun (WGS) entry which is preliminary data.</text>
</comment>
<keyword evidence="2" id="KW-1133">Transmembrane helix</keyword>
<proteinExistence type="predicted"/>
<keyword evidence="4" id="KW-1185">Reference proteome</keyword>
<accession>A0A8K0T3V9</accession>
<reference evidence="3" key="1">
    <citation type="journal article" date="2021" name="Nat. Commun.">
        <title>Genetic determinants of endophytism in the Arabidopsis root mycobiome.</title>
        <authorList>
            <person name="Mesny F."/>
            <person name="Miyauchi S."/>
            <person name="Thiergart T."/>
            <person name="Pickel B."/>
            <person name="Atanasova L."/>
            <person name="Karlsson M."/>
            <person name="Huettel B."/>
            <person name="Barry K.W."/>
            <person name="Haridas S."/>
            <person name="Chen C."/>
            <person name="Bauer D."/>
            <person name="Andreopoulos W."/>
            <person name="Pangilinan J."/>
            <person name="LaButti K."/>
            <person name="Riley R."/>
            <person name="Lipzen A."/>
            <person name="Clum A."/>
            <person name="Drula E."/>
            <person name="Henrissat B."/>
            <person name="Kohler A."/>
            <person name="Grigoriev I.V."/>
            <person name="Martin F.M."/>
            <person name="Hacquard S."/>
        </authorList>
    </citation>
    <scope>NUCLEOTIDE SEQUENCE</scope>
    <source>
        <strain evidence="3">MPI-CAGE-CH-0235</strain>
    </source>
</reference>
<organism evidence="3 4">
    <name type="scientific">Stachybotrys elegans</name>
    <dbReference type="NCBI Taxonomy" id="80388"/>
    <lineage>
        <taxon>Eukaryota</taxon>
        <taxon>Fungi</taxon>
        <taxon>Dikarya</taxon>
        <taxon>Ascomycota</taxon>
        <taxon>Pezizomycotina</taxon>
        <taxon>Sordariomycetes</taxon>
        <taxon>Hypocreomycetidae</taxon>
        <taxon>Hypocreales</taxon>
        <taxon>Stachybotryaceae</taxon>
        <taxon>Stachybotrys</taxon>
    </lineage>
</organism>
<dbReference type="Proteomes" id="UP000813444">
    <property type="component" value="Unassembled WGS sequence"/>
</dbReference>